<accession>A0A9N9AM17</accession>
<proteinExistence type="predicted"/>
<protein>
    <submittedName>
        <fullName evidence="1">2444_t:CDS:1</fullName>
    </submittedName>
</protein>
<dbReference type="Proteomes" id="UP000789375">
    <property type="component" value="Unassembled WGS sequence"/>
</dbReference>
<dbReference type="SUPFAM" id="SSF47769">
    <property type="entry name" value="SAM/Pointed domain"/>
    <property type="match status" value="1"/>
</dbReference>
<evidence type="ECO:0000313" key="1">
    <source>
        <dbReference type="EMBL" id="CAG8534475.1"/>
    </source>
</evidence>
<keyword evidence="2" id="KW-1185">Reference proteome</keyword>
<comment type="caution">
    <text evidence="1">The sequence shown here is derived from an EMBL/GenBank/DDBJ whole genome shotgun (WGS) entry which is preliminary data.</text>
</comment>
<reference evidence="1" key="1">
    <citation type="submission" date="2021-06" db="EMBL/GenBank/DDBJ databases">
        <authorList>
            <person name="Kallberg Y."/>
            <person name="Tangrot J."/>
            <person name="Rosling A."/>
        </authorList>
    </citation>
    <scope>NUCLEOTIDE SEQUENCE</scope>
    <source>
        <strain evidence="1">87-6 pot B 2015</strain>
    </source>
</reference>
<name>A0A9N9AM17_FUNMO</name>
<gene>
    <name evidence="1" type="ORF">FMOSSE_LOCUS5670</name>
</gene>
<evidence type="ECO:0000313" key="2">
    <source>
        <dbReference type="Proteomes" id="UP000789375"/>
    </source>
</evidence>
<sequence>MSLICRTLALKSLSNKSITSFLRLTAPTTLTTNSHQFSIRHYVIESTDRVTSTKENSRHVTNNAFTKEHVTNDFPTIPKGKVAFCLAEIDKSELKVSRPTKWRKVRKRIYVENRKRSFIKKNIVDQVNIEALEDFNEWLRKLRFKKWAWVFEGMKWQDIIQLNDTQLMEKGLTTFIVRTELLYYFNVIKTAQANERSNIKTDSSQS</sequence>
<dbReference type="Gene3D" id="1.10.150.50">
    <property type="entry name" value="Transcription Factor, Ets-1"/>
    <property type="match status" value="1"/>
</dbReference>
<dbReference type="InterPro" id="IPR013761">
    <property type="entry name" value="SAM/pointed_sf"/>
</dbReference>
<dbReference type="AlphaFoldDB" id="A0A9N9AM17"/>
<organism evidence="1 2">
    <name type="scientific">Funneliformis mosseae</name>
    <name type="common">Endomycorrhizal fungus</name>
    <name type="synonym">Glomus mosseae</name>
    <dbReference type="NCBI Taxonomy" id="27381"/>
    <lineage>
        <taxon>Eukaryota</taxon>
        <taxon>Fungi</taxon>
        <taxon>Fungi incertae sedis</taxon>
        <taxon>Mucoromycota</taxon>
        <taxon>Glomeromycotina</taxon>
        <taxon>Glomeromycetes</taxon>
        <taxon>Glomerales</taxon>
        <taxon>Glomeraceae</taxon>
        <taxon>Funneliformis</taxon>
    </lineage>
</organism>
<dbReference type="EMBL" id="CAJVPP010001109">
    <property type="protein sequence ID" value="CAG8534475.1"/>
    <property type="molecule type" value="Genomic_DNA"/>
</dbReference>